<dbReference type="RefSeq" id="WP_310799258.1">
    <property type="nucleotide sequence ID" value="NZ_CP123872.1"/>
</dbReference>
<dbReference type="Pfam" id="PF03597">
    <property type="entry name" value="FixS"/>
    <property type="match status" value="1"/>
</dbReference>
<dbReference type="AlphaFoldDB" id="A0AA52EET7"/>
<dbReference type="KEGG" id="tmk:QGN29_03350"/>
<dbReference type="EMBL" id="CP123872">
    <property type="protein sequence ID" value="WND03405.1"/>
    <property type="molecule type" value="Genomic_DNA"/>
</dbReference>
<dbReference type="Proteomes" id="UP001268683">
    <property type="component" value="Chromosome"/>
</dbReference>
<dbReference type="PANTHER" id="PTHR41532">
    <property type="entry name" value="FIXS PROTEIN"/>
    <property type="match status" value="1"/>
</dbReference>
<keyword evidence="2" id="KW-1185">Reference proteome</keyword>
<proteinExistence type="predicted"/>
<reference evidence="1" key="1">
    <citation type="submission" date="2023-04" db="EMBL/GenBank/DDBJ databases">
        <title>Complete genome sequence of Temperatibacter marinus.</title>
        <authorList>
            <person name="Rong J.-C."/>
            <person name="Yi M.-L."/>
            <person name="Zhao Q."/>
        </authorList>
    </citation>
    <scope>NUCLEOTIDE SEQUENCE</scope>
    <source>
        <strain evidence="1">NBRC 110045</strain>
    </source>
</reference>
<name>A0AA52EET7_9PROT</name>
<dbReference type="PANTHER" id="PTHR41532:SF1">
    <property type="entry name" value="FIXS PROTEIN"/>
    <property type="match status" value="1"/>
</dbReference>
<protein>
    <submittedName>
        <fullName evidence="1">Cbb3-type cytochrome oxidase assembly protein CcoS</fullName>
    </submittedName>
</protein>
<dbReference type="NCBIfam" id="TIGR00847">
    <property type="entry name" value="ccoS"/>
    <property type="match status" value="1"/>
</dbReference>
<accession>A0AA52EET7</accession>
<organism evidence="1 2">
    <name type="scientific">Temperatibacter marinus</name>
    <dbReference type="NCBI Taxonomy" id="1456591"/>
    <lineage>
        <taxon>Bacteria</taxon>
        <taxon>Pseudomonadati</taxon>
        <taxon>Pseudomonadota</taxon>
        <taxon>Alphaproteobacteria</taxon>
        <taxon>Kordiimonadales</taxon>
        <taxon>Temperatibacteraceae</taxon>
        <taxon>Temperatibacter</taxon>
    </lineage>
</organism>
<evidence type="ECO:0000313" key="2">
    <source>
        <dbReference type="Proteomes" id="UP001268683"/>
    </source>
</evidence>
<sequence length="49" mass="5543">MDILLILIPLALILGLIGFAAFMWTVKNNQYDDLEGAAHRILMEDENEP</sequence>
<gene>
    <name evidence="1" type="primary">ccoS</name>
    <name evidence="1" type="ORF">QGN29_03350</name>
</gene>
<dbReference type="InterPro" id="IPR004714">
    <property type="entry name" value="Cyt_oxidase_maturation_cbb3"/>
</dbReference>
<evidence type="ECO:0000313" key="1">
    <source>
        <dbReference type="EMBL" id="WND03405.1"/>
    </source>
</evidence>